<protein>
    <submittedName>
        <fullName evidence="1">Uncharacterized protein</fullName>
    </submittedName>
</protein>
<proteinExistence type="predicted"/>
<dbReference type="Proteomes" id="UP000475862">
    <property type="component" value="Unassembled WGS sequence"/>
</dbReference>
<name>A0A6G0TET6_APHGL</name>
<reference evidence="1 2" key="1">
    <citation type="submission" date="2019-08" db="EMBL/GenBank/DDBJ databases">
        <title>The genome of the soybean aphid Biotype 1, its phylome, world population structure and adaptation to the North American continent.</title>
        <authorList>
            <person name="Giordano R."/>
            <person name="Donthu R.K."/>
            <person name="Hernandez A.G."/>
            <person name="Wright C.L."/>
            <person name="Zimin A.V."/>
        </authorList>
    </citation>
    <scope>NUCLEOTIDE SEQUENCE [LARGE SCALE GENOMIC DNA]</scope>
    <source>
        <tissue evidence="1">Whole aphids</tissue>
    </source>
</reference>
<accession>A0A6G0TET6</accession>
<keyword evidence="2" id="KW-1185">Reference proteome</keyword>
<evidence type="ECO:0000313" key="1">
    <source>
        <dbReference type="EMBL" id="KAE9531615.1"/>
    </source>
</evidence>
<dbReference type="AlphaFoldDB" id="A0A6G0TET6"/>
<dbReference type="EMBL" id="VYZN01000041">
    <property type="protein sequence ID" value="KAE9531615.1"/>
    <property type="molecule type" value="Genomic_DNA"/>
</dbReference>
<evidence type="ECO:0000313" key="2">
    <source>
        <dbReference type="Proteomes" id="UP000475862"/>
    </source>
</evidence>
<organism evidence="1 2">
    <name type="scientific">Aphis glycines</name>
    <name type="common">Soybean aphid</name>
    <dbReference type="NCBI Taxonomy" id="307491"/>
    <lineage>
        <taxon>Eukaryota</taxon>
        <taxon>Metazoa</taxon>
        <taxon>Ecdysozoa</taxon>
        <taxon>Arthropoda</taxon>
        <taxon>Hexapoda</taxon>
        <taxon>Insecta</taxon>
        <taxon>Pterygota</taxon>
        <taxon>Neoptera</taxon>
        <taxon>Paraneoptera</taxon>
        <taxon>Hemiptera</taxon>
        <taxon>Sternorrhyncha</taxon>
        <taxon>Aphidomorpha</taxon>
        <taxon>Aphidoidea</taxon>
        <taxon>Aphididae</taxon>
        <taxon>Aphidini</taxon>
        <taxon>Aphis</taxon>
        <taxon>Aphis</taxon>
    </lineage>
</organism>
<gene>
    <name evidence="1" type="ORF">AGLY_010821</name>
</gene>
<sequence length="182" mass="21936">MSRGYNPPISTIQPPRCLRIKLIDKIGRNNKNSNARPYSTRYTLYTNRKIVSKILCIKFWILVNVKEWIRKDHRYYDKNTLHFNTQITFTYYTVGCRSTFTLLFIIANLSVNKYFNHSWGMQSNRDVNIKMDKKKPINHGYRSCEFIFELCNNESVYKTFILTFLNKFHQLTFLKTFFFCFI</sequence>
<comment type="caution">
    <text evidence="1">The sequence shown here is derived from an EMBL/GenBank/DDBJ whole genome shotgun (WGS) entry which is preliminary data.</text>
</comment>